<dbReference type="PROSITE" id="PS50851">
    <property type="entry name" value="CHEW"/>
    <property type="match status" value="1"/>
</dbReference>
<dbReference type="InterPro" id="IPR036061">
    <property type="entry name" value="CheW-like_dom_sf"/>
</dbReference>
<dbReference type="Proteomes" id="UP000182680">
    <property type="component" value="Unassembled WGS sequence"/>
</dbReference>
<gene>
    <name evidence="2" type="ORF">SAMN02910291_01639</name>
</gene>
<dbReference type="Gene3D" id="2.30.30.40">
    <property type="entry name" value="SH3 Domains"/>
    <property type="match status" value="1"/>
</dbReference>
<dbReference type="Gene3D" id="2.40.50.180">
    <property type="entry name" value="CheA-289, Domain 4"/>
    <property type="match status" value="1"/>
</dbReference>
<dbReference type="GO" id="GO:0005829">
    <property type="term" value="C:cytosol"/>
    <property type="evidence" value="ECO:0007669"/>
    <property type="project" value="TreeGrafter"/>
</dbReference>
<name>A0AA94HT70_DESDE</name>
<feature type="domain" description="CheW-like" evidence="1">
    <location>
        <begin position="103"/>
        <end position="244"/>
    </location>
</feature>
<accession>A0AA94HT70</accession>
<evidence type="ECO:0000259" key="1">
    <source>
        <dbReference type="PROSITE" id="PS50851"/>
    </source>
</evidence>
<sequence>MVKTPEEYFTDLCFAPPEQGAAASLSDAERAFVQKYLGGETVAALPVQSPPAAMPCTGTEPFRAPAEMPSAAAAATAGQYRDHATEVPKAAVPLKLRLSAQDKVQMVSFYVREQIFLLPVCVIVEVLRHMPLTRLPMAPPFVAGVVNLRGRVTPLLHLDALLTLEQQYRYAPGNFIVVCNGKDMQLGFIVDKIHTMYMVDQQKINWNAENQLGASADFLCGLAEVGEHLHGIIDPEIIVEKLLGI</sequence>
<evidence type="ECO:0000313" key="2">
    <source>
        <dbReference type="EMBL" id="SFW51448.1"/>
    </source>
</evidence>
<proteinExistence type="predicted"/>
<dbReference type="Pfam" id="PF01584">
    <property type="entry name" value="CheW"/>
    <property type="match status" value="1"/>
</dbReference>
<dbReference type="AlphaFoldDB" id="A0AA94HT70"/>
<dbReference type="RefSeq" id="WP_072311904.1">
    <property type="nucleotide sequence ID" value="NZ_FPIW01000027.1"/>
</dbReference>
<dbReference type="GO" id="GO:0007165">
    <property type="term" value="P:signal transduction"/>
    <property type="evidence" value="ECO:0007669"/>
    <property type="project" value="InterPro"/>
</dbReference>
<evidence type="ECO:0000313" key="3">
    <source>
        <dbReference type="Proteomes" id="UP000182680"/>
    </source>
</evidence>
<dbReference type="InterPro" id="IPR039315">
    <property type="entry name" value="CheW"/>
</dbReference>
<dbReference type="GO" id="GO:0006935">
    <property type="term" value="P:chemotaxis"/>
    <property type="evidence" value="ECO:0007669"/>
    <property type="project" value="InterPro"/>
</dbReference>
<dbReference type="SUPFAM" id="SSF50341">
    <property type="entry name" value="CheW-like"/>
    <property type="match status" value="1"/>
</dbReference>
<organism evidence="2 3">
    <name type="scientific">Desulfovibrio desulfuricans</name>
    <dbReference type="NCBI Taxonomy" id="876"/>
    <lineage>
        <taxon>Bacteria</taxon>
        <taxon>Pseudomonadati</taxon>
        <taxon>Thermodesulfobacteriota</taxon>
        <taxon>Desulfovibrionia</taxon>
        <taxon>Desulfovibrionales</taxon>
        <taxon>Desulfovibrionaceae</taxon>
        <taxon>Desulfovibrio</taxon>
    </lineage>
</organism>
<dbReference type="EMBL" id="FPIW01000027">
    <property type="protein sequence ID" value="SFW51448.1"/>
    <property type="molecule type" value="Genomic_DNA"/>
</dbReference>
<dbReference type="PANTHER" id="PTHR22617">
    <property type="entry name" value="CHEMOTAXIS SENSOR HISTIDINE KINASE-RELATED"/>
    <property type="match status" value="1"/>
</dbReference>
<comment type="caution">
    <text evidence="2">The sequence shown here is derived from an EMBL/GenBank/DDBJ whole genome shotgun (WGS) entry which is preliminary data.</text>
</comment>
<dbReference type="SMART" id="SM00260">
    <property type="entry name" value="CheW"/>
    <property type="match status" value="1"/>
</dbReference>
<reference evidence="3" key="1">
    <citation type="submission" date="2016-11" db="EMBL/GenBank/DDBJ databases">
        <authorList>
            <person name="Jaros S."/>
            <person name="Januszkiewicz K."/>
            <person name="Wedrychowicz H."/>
        </authorList>
    </citation>
    <scope>NUCLEOTIDE SEQUENCE [LARGE SCALE GENOMIC DNA]</scope>
    <source>
        <strain evidence="3">DSM 7057</strain>
    </source>
</reference>
<dbReference type="InterPro" id="IPR002545">
    <property type="entry name" value="CheW-lke_dom"/>
</dbReference>
<dbReference type="PANTHER" id="PTHR22617:SF23">
    <property type="entry name" value="CHEMOTAXIS PROTEIN CHEW"/>
    <property type="match status" value="1"/>
</dbReference>
<protein>
    <submittedName>
        <fullName evidence="2">Purine-binding chemotaxis protein CheW</fullName>
    </submittedName>
</protein>